<dbReference type="InterPro" id="IPR010090">
    <property type="entry name" value="Phage_tape_meas"/>
</dbReference>
<dbReference type="Proteomes" id="UP000286211">
    <property type="component" value="Unassembled WGS sequence"/>
</dbReference>
<sequence length="1011" mass="107977">MANEVKFNIRLNIDGKDRVVVATTAVDNLRHVVNSVNEATEDLKGKLINTNQITEAWRNVTDAFQQMVGDLNQVTAESRTFGAAMAAANTMAGKSGKEFAAMKQQVAGLAEEIPIARDELAGGLYQVISNGVPEDNWIDYLRSSAKASVGGIANLGEVVKVTSTIIKNYGLEWSNAGEIQDKIQLTAKNGVTSFEQMAQALPRVTAQASTLGVSIDELMASFATLTGVSGNTAEVSTQLAAIFTALIKPSSEATEMAQQMGIQFDAAAIKAAGGMQQFLESLSTDVKRFSASSGMLEQEIYGKLFGSAESLRAITPLVGNLADKFRSNAAEMQNSAGTVSKSFDIMGSTGSAKIQLLNNKLGEFTDVIQGSIGNTLPYANFASQLIITTNAAWTLTRTITNLGVTSKVTSAIVAMFSPICKVASAAFTGAAVSAETLRLAIRSLYITAGVGIAIAALTEVINHLSASNDQAASSVDNLSQAEEKAKQAHEQTAQQISSVRSEMSLNIAKLKDFKGSKEQEKTLVQQMNSKYGEAMGYYSTVSQWYQALTANSEAYCNQMINEIRLRELANQAADLIKQQHDIKYDENGKLKKYSKKNKTKTKTVGQIDAGDGKIIPIKQRVEIEGTSQLDDANRKMTSLYRRQQNVKKQMESIVKNGQKISFKHTAGYSSTPPPSSSGNTTKGGATTTTKPEVKEKALEGSIDFYEEEIRELQKKINASADEAAAKSLQKIMEGKQRELGMLKVRLGIESVPDIEVKKKAEDILSDIDGQIDHLKLKPIEIKVEGLEDLGKLQSLGNIDLSSFQNVQQQLHTINGISNSTAKGLAVAGESCAALGSAMQQLGSDSAAAKAGMMMAAVGQIVLSFAQAMTSTKTWIDWLAFGITGAAQLASIIGMISKFATGGIVGGNQKSGDNILVRVNSGEMILNAAQQARLFAIANGASLYGAAAQVGSGISDGFAPGVKASTSRLQGILVENNQTPIDINLRLRGRDIVGSVANETRSNRKRSNIRIR</sequence>
<dbReference type="NCBIfam" id="TIGR01760">
    <property type="entry name" value="tape_meas_TP901"/>
    <property type="match status" value="1"/>
</dbReference>
<dbReference type="AlphaFoldDB" id="A0A3R6HVX2"/>
<dbReference type="PANTHER" id="PTHR37813">
    <property type="entry name" value="FELS-2 PROPHAGE PROTEIN"/>
    <property type="match status" value="1"/>
</dbReference>
<feature type="compositionally biased region" description="Low complexity" evidence="3">
    <location>
        <begin position="676"/>
        <end position="689"/>
    </location>
</feature>
<evidence type="ECO:0000259" key="4">
    <source>
        <dbReference type="Pfam" id="PF10145"/>
    </source>
</evidence>
<evidence type="ECO:0000313" key="6">
    <source>
        <dbReference type="Proteomes" id="UP000286211"/>
    </source>
</evidence>
<evidence type="ECO:0000256" key="2">
    <source>
        <dbReference type="SAM" id="Coils"/>
    </source>
</evidence>
<name>A0A3R6HVX2_9BACT</name>
<keyword evidence="2" id="KW-0175">Coiled coil</keyword>
<organism evidence="5 6">
    <name type="scientific">Segatella copri</name>
    <dbReference type="NCBI Taxonomy" id="165179"/>
    <lineage>
        <taxon>Bacteria</taxon>
        <taxon>Pseudomonadati</taxon>
        <taxon>Bacteroidota</taxon>
        <taxon>Bacteroidia</taxon>
        <taxon>Bacteroidales</taxon>
        <taxon>Prevotellaceae</taxon>
        <taxon>Segatella</taxon>
    </lineage>
</organism>
<dbReference type="PANTHER" id="PTHR37813:SF1">
    <property type="entry name" value="FELS-2 PROPHAGE PROTEIN"/>
    <property type="match status" value="1"/>
</dbReference>
<comment type="caution">
    <text evidence="5">The sequence shown here is derived from an EMBL/GenBank/DDBJ whole genome shotgun (WGS) entry which is preliminary data.</text>
</comment>
<keyword evidence="1" id="KW-1188">Viral release from host cell</keyword>
<evidence type="ECO:0000256" key="1">
    <source>
        <dbReference type="ARBA" id="ARBA00022612"/>
    </source>
</evidence>
<feature type="coiled-coil region" evidence="2">
    <location>
        <begin position="695"/>
        <end position="722"/>
    </location>
</feature>
<evidence type="ECO:0000256" key="3">
    <source>
        <dbReference type="SAM" id="MobiDB-lite"/>
    </source>
</evidence>
<evidence type="ECO:0000313" key="5">
    <source>
        <dbReference type="EMBL" id="RHK13173.1"/>
    </source>
</evidence>
<accession>A0A3R6HVX2</accession>
<gene>
    <name evidence="5" type="ORF">DW079_00420</name>
</gene>
<feature type="domain" description="Phage tail tape measure protein" evidence="4">
    <location>
        <begin position="104"/>
        <end position="306"/>
    </location>
</feature>
<feature type="region of interest" description="Disordered" evidence="3">
    <location>
        <begin position="475"/>
        <end position="498"/>
    </location>
</feature>
<proteinExistence type="predicted"/>
<protein>
    <submittedName>
        <fullName evidence="5">Phage tail tape measure protein</fullName>
    </submittedName>
</protein>
<dbReference type="Pfam" id="PF10145">
    <property type="entry name" value="PhageMin_Tail"/>
    <property type="match status" value="1"/>
</dbReference>
<dbReference type="EMBL" id="QRNB01000001">
    <property type="protein sequence ID" value="RHK13173.1"/>
    <property type="molecule type" value="Genomic_DNA"/>
</dbReference>
<feature type="region of interest" description="Disordered" evidence="3">
    <location>
        <begin position="664"/>
        <end position="693"/>
    </location>
</feature>
<reference evidence="5 6" key="1">
    <citation type="submission" date="2018-08" db="EMBL/GenBank/DDBJ databases">
        <title>A genome reference for cultivated species of the human gut microbiota.</title>
        <authorList>
            <person name="Zou Y."/>
            <person name="Xue W."/>
            <person name="Luo G."/>
        </authorList>
    </citation>
    <scope>NUCLEOTIDE SEQUENCE [LARGE SCALE GENOMIC DNA]</scope>
    <source>
        <strain evidence="5 6">AF46-2NS</strain>
    </source>
</reference>